<dbReference type="InterPro" id="IPR001810">
    <property type="entry name" value="F-box_dom"/>
</dbReference>
<dbReference type="InterPro" id="IPR032675">
    <property type="entry name" value="LRR_dom_sf"/>
</dbReference>
<dbReference type="EMBL" id="WJXA01000006">
    <property type="protein sequence ID" value="KAF7141325.1"/>
    <property type="molecule type" value="Genomic_DNA"/>
</dbReference>
<name>A0A834GTB3_RHOSS</name>
<keyword evidence="5" id="KW-1185">Reference proteome</keyword>
<reference evidence="4" key="1">
    <citation type="submission" date="2019-11" db="EMBL/GenBank/DDBJ databases">
        <authorList>
            <person name="Liu Y."/>
            <person name="Hou J."/>
            <person name="Li T.-Q."/>
            <person name="Guan C.-H."/>
            <person name="Wu X."/>
            <person name="Wu H.-Z."/>
            <person name="Ling F."/>
            <person name="Zhang R."/>
            <person name="Shi X.-G."/>
            <person name="Ren J.-P."/>
            <person name="Chen E.-F."/>
            <person name="Sun J.-M."/>
        </authorList>
    </citation>
    <scope>NUCLEOTIDE SEQUENCE</scope>
    <source>
        <strain evidence="4">Adult_tree_wgs_1</strain>
        <tissue evidence="4">Leaves</tissue>
    </source>
</reference>
<evidence type="ECO:0000259" key="3">
    <source>
        <dbReference type="Pfam" id="PF24758"/>
    </source>
</evidence>
<evidence type="ECO:0000313" key="5">
    <source>
        <dbReference type="Proteomes" id="UP000626092"/>
    </source>
</evidence>
<dbReference type="Gene3D" id="3.80.10.10">
    <property type="entry name" value="Ribonuclease Inhibitor"/>
    <property type="match status" value="1"/>
</dbReference>
<dbReference type="CDD" id="cd22160">
    <property type="entry name" value="F-box_AtFBL13-like"/>
    <property type="match status" value="1"/>
</dbReference>
<evidence type="ECO:0000313" key="4">
    <source>
        <dbReference type="EMBL" id="KAF7141325.1"/>
    </source>
</evidence>
<proteinExistence type="predicted"/>
<feature type="domain" description="F-box" evidence="2">
    <location>
        <begin position="12"/>
        <end position="51"/>
    </location>
</feature>
<dbReference type="PANTHER" id="PTHR31900">
    <property type="entry name" value="F-BOX/RNI SUPERFAMILY PROTEIN-RELATED"/>
    <property type="match status" value="1"/>
</dbReference>
<protein>
    <recommendedName>
        <fullName evidence="6">F-box domain-containing protein</fullName>
    </recommendedName>
</protein>
<feature type="domain" description="F-box/LRR-repeat protein 15/At3g58940/PEG3-like LRR" evidence="3">
    <location>
        <begin position="162"/>
        <end position="254"/>
    </location>
</feature>
<dbReference type="PANTHER" id="PTHR31900:SF34">
    <property type="entry name" value="EMB|CAB62440.1-RELATED"/>
    <property type="match status" value="1"/>
</dbReference>
<dbReference type="InterPro" id="IPR053781">
    <property type="entry name" value="F-box_AtFBL13-like"/>
</dbReference>
<gene>
    <name evidence="4" type="ORF">RHSIM_Rhsim06G0187200</name>
</gene>
<comment type="caution">
    <text evidence="4">The sequence shown here is derived from an EMBL/GenBank/DDBJ whole genome shotgun (WGS) entry which is preliminary data.</text>
</comment>
<dbReference type="InterPro" id="IPR055411">
    <property type="entry name" value="LRR_FXL15/At3g58940/PEG3-like"/>
</dbReference>
<sequence length="566" mass="64237">MASKQGEPPDHISALPDSLLCSIISFLPLESAVATSVLSSRWRHQWRYLSRLHINPINMTKQIRDGFQRALSKPRNNLSKQENELADEILLAIPIISHVLSCQLAMNGITACRISHFSNHFYQVFEWIEPLLDGKKRGGIRELSLTCLGYAFLESLGYYSSAEEEAFALPASTFRCKTLRVLELSNYLIVSESPFKHCGNLVSLRLNGVKLCSDALEKIIFNCMFLEDLSLRHCIIPWIRIRDKNLKSLEVRGIRVCHFTLCAKGLRVLVVNELSCPNGRMVVDCPNLSEFRTSSIDHLARYSGIYMRLSSMFELEPELLLLLLLLFMVGSESAEDMRRKESNHPSNDVPHDPHKVPFENLRVLCTDWDLNSIRHGIILSYILRVSRHLSKIQITNKEQDPDQAYQDSINPSLVSCPQHMFWALKERFDSISRQVRVVRIIGFRGKDLEISFVSYLIINATVMDELVIQCNDDCPRAGAIATMGLLSVPRASIDVRIVLKPGDDYLAKVGDDFGNWENAKKVLRLRTRQSGEAELPRGTPPAQTPTEKENSMGMNWQPAHRLKGLL</sequence>
<feature type="region of interest" description="Disordered" evidence="1">
    <location>
        <begin position="529"/>
        <end position="557"/>
    </location>
</feature>
<dbReference type="AlphaFoldDB" id="A0A834GTB3"/>
<evidence type="ECO:0008006" key="6">
    <source>
        <dbReference type="Google" id="ProtNLM"/>
    </source>
</evidence>
<evidence type="ECO:0000259" key="2">
    <source>
        <dbReference type="Pfam" id="PF00646"/>
    </source>
</evidence>
<dbReference type="InterPro" id="IPR036047">
    <property type="entry name" value="F-box-like_dom_sf"/>
</dbReference>
<evidence type="ECO:0000256" key="1">
    <source>
        <dbReference type="SAM" id="MobiDB-lite"/>
    </source>
</evidence>
<dbReference type="Pfam" id="PF24758">
    <property type="entry name" value="LRR_At5g56370"/>
    <property type="match status" value="1"/>
</dbReference>
<dbReference type="SUPFAM" id="SSF81383">
    <property type="entry name" value="F-box domain"/>
    <property type="match status" value="1"/>
</dbReference>
<dbReference type="InterPro" id="IPR050232">
    <property type="entry name" value="FBL13/AtMIF1-like"/>
</dbReference>
<organism evidence="4 5">
    <name type="scientific">Rhododendron simsii</name>
    <name type="common">Sims's rhododendron</name>
    <dbReference type="NCBI Taxonomy" id="118357"/>
    <lineage>
        <taxon>Eukaryota</taxon>
        <taxon>Viridiplantae</taxon>
        <taxon>Streptophyta</taxon>
        <taxon>Embryophyta</taxon>
        <taxon>Tracheophyta</taxon>
        <taxon>Spermatophyta</taxon>
        <taxon>Magnoliopsida</taxon>
        <taxon>eudicotyledons</taxon>
        <taxon>Gunneridae</taxon>
        <taxon>Pentapetalae</taxon>
        <taxon>asterids</taxon>
        <taxon>Ericales</taxon>
        <taxon>Ericaceae</taxon>
        <taxon>Ericoideae</taxon>
        <taxon>Rhodoreae</taxon>
        <taxon>Rhododendron</taxon>
    </lineage>
</organism>
<dbReference type="OrthoDB" id="586691at2759"/>
<accession>A0A834GTB3</accession>
<dbReference type="Proteomes" id="UP000626092">
    <property type="component" value="Unassembled WGS sequence"/>
</dbReference>
<dbReference type="SUPFAM" id="SSF52047">
    <property type="entry name" value="RNI-like"/>
    <property type="match status" value="1"/>
</dbReference>
<dbReference type="Pfam" id="PF00646">
    <property type="entry name" value="F-box"/>
    <property type="match status" value="1"/>
</dbReference>